<dbReference type="EMBL" id="AP024525">
    <property type="protein sequence ID" value="BCT75032.1"/>
    <property type="molecule type" value="Genomic_DNA"/>
</dbReference>
<accession>A0ABM7PSP1</accession>
<dbReference type="Proteomes" id="UP001319861">
    <property type="component" value="Chromosome"/>
</dbReference>
<evidence type="ECO:0000313" key="3">
    <source>
        <dbReference type="Proteomes" id="UP001319861"/>
    </source>
</evidence>
<feature type="transmembrane region" description="Helical" evidence="1">
    <location>
        <begin position="6"/>
        <end position="24"/>
    </location>
</feature>
<dbReference type="RefSeq" id="WP_229231816.1">
    <property type="nucleotide sequence ID" value="NZ_AP024525.1"/>
</dbReference>
<gene>
    <name evidence="2" type="ORF">SCMU_08740</name>
</gene>
<sequence length="232" mass="24796">MTWLAWVTFAVALALALVRIPAALRGQNRLMLWLFTLIAAAVLLSIEGPYLVIDRLVGGFNVANLMLRFLLYGITLLLAVRIARAFGARGAQHALLGPWGLAALGFIGAATVAAFVLLDPGPSSVGMGGEANDVWFNVYATLGRVYPAFTGVVLLPCLFRTVREGPRTVLRVAALLLAVGYILLALTNTFTWLPPSAVPLMQAVNYTTLLFLLSGLATIWIAGLIARRHAAA</sequence>
<feature type="transmembrane region" description="Helical" evidence="1">
    <location>
        <begin position="95"/>
        <end position="118"/>
    </location>
</feature>
<keyword evidence="3" id="KW-1185">Reference proteome</keyword>
<name>A0ABM7PSP1_SINCY</name>
<reference evidence="2 3" key="1">
    <citation type="journal article" date="2021" name="J. Biosci. Bioeng.">
        <title>Identification and characterization of a chc gene cluster responsible for the aromatization pathway of cyclohexanecarboxylate degradation in Sinomonas cyclohexanicum ATCC 51369.</title>
        <authorList>
            <person name="Yamamoto T."/>
            <person name="Hasegawa Y."/>
            <person name="Lau P.C.K."/>
            <person name="Iwaki H."/>
        </authorList>
    </citation>
    <scope>NUCLEOTIDE SEQUENCE [LARGE SCALE GENOMIC DNA]</scope>
    <source>
        <strain evidence="2 3">ATCC 51369</strain>
    </source>
</reference>
<keyword evidence="1" id="KW-0472">Membrane</keyword>
<organism evidence="2 3">
    <name type="scientific">Sinomonas cyclohexanicum</name>
    <name type="common">Corynebacterium cyclohexanicum</name>
    <dbReference type="NCBI Taxonomy" id="322009"/>
    <lineage>
        <taxon>Bacteria</taxon>
        <taxon>Bacillati</taxon>
        <taxon>Actinomycetota</taxon>
        <taxon>Actinomycetes</taxon>
        <taxon>Micrococcales</taxon>
        <taxon>Micrococcaceae</taxon>
        <taxon>Sinomonas</taxon>
    </lineage>
</organism>
<evidence type="ECO:0000313" key="2">
    <source>
        <dbReference type="EMBL" id="BCT75032.1"/>
    </source>
</evidence>
<feature type="transmembrane region" description="Helical" evidence="1">
    <location>
        <begin position="206"/>
        <end position="226"/>
    </location>
</feature>
<keyword evidence="1" id="KW-0812">Transmembrane</keyword>
<feature type="transmembrane region" description="Helical" evidence="1">
    <location>
        <begin position="138"/>
        <end position="159"/>
    </location>
</feature>
<protein>
    <recommendedName>
        <fullName evidence="4">Integral membrane protein</fullName>
    </recommendedName>
</protein>
<proteinExistence type="predicted"/>
<evidence type="ECO:0000256" key="1">
    <source>
        <dbReference type="SAM" id="Phobius"/>
    </source>
</evidence>
<feature type="transmembrane region" description="Helical" evidence="1">
    <location>
        <begin position="168"/>
        <end position="186"/>
    </location>
</feature>
<feature type="transmembrane region" description="Helical" evidence="1">
    <location>
        <begin position="65"/>
        <end position="83"/>
    </location>
</feature>
<evidence type="ECO:0008006" key="4">
    <source>
        <dbReference type="Google" id="ProtNLM"/>
    </source>
</evidence>
<keyword evidence="1" id="KW-1133">Transmembrane helix</keyword>
<feature type="transmembrane region" description="Helical" evidence="1">
    <location>
        <begin position="31"/>
        <end position="53"/>
    </location>
</feature>